<proteinExistence type="predicted"/>
<evidence type="ECO:0000256" key="1">
    <source>
        <dbReference type="ARBA" id="ARBA00004496"/>
    </source>
</evidence>
<feature type="repeat" description="WD" evidence="5">
    <location>
        <begin position="436"/>
        <end position="481"/>
    </location>
</feature>
<dbReference type="Pfam" id="PF00400">
    <property type="entry name" value="WD40"/>
    <property type="match status" value="1"/>
</dbReference>
<name>A0AA35JGH8_SACK1</name>
<dbReference type="InterPro" id="IPR015943">
    <property type="entry name" value="WD40/YVTN_repeat-like_dom_sf"/>
</dbReference>
<dbReference type="SUPFAM" id="SSF50978">
    <property type="entry name" value="WD40 repeat-like"/>
    <property type="match status" value="1"/>
</dbReference>
<dbReference type="InterPro" id="IPR036322">
    <property type="entry name" value="WD40_repeat_dom_sf"/>
</dbReference>
<keyword evidence="2" id="KW-0963">Cytoplasm</keyword>
<keyword evidence="4" id="KW-0677">Repeat</keyword>
<dbReference type="AlphaFoldDB" id="A0AA35JGH8"/>
<reference evidence="6" key="1">
    <citation type="submission" date="2022-10" db="EMBL/GenBank/DDBJ databases">
        <authorList>
            <person name="Byrne P K."/>
        </authorList>
    </citation>
    <scope>NUCLEOTIDE SEQUENCE</scope>
    <source>
        <strain evidence="6">IFO1802</strain>
    </source>
</reference>
<keyword evidence="3 5" id="KW-0853">WD repeat</keyword>
<dbReference type="GO" id="GO:0045503">
    <property type="term" value="F:dynein light chain binding"/>
    <property type="evidence" value="ECO:0007669"/>
    <property type="project" value="TreeGrafter"/>
</dbReference>
<comment type="subcellular location">
    <subcellularLocation>
        <location evidence="1">Cytoplasm</location>
    </subcellularLocation>
</comment>
<evidence type="ECO:0000313" key="7">
    <source>
        <dbReference type="Proteomes" id="UP001162087"/>
    </source>
</evidence>
<protein>
    <recommendedName>
        <fullName evidence="8">PAC11-like protein</fullName>
    </recommendedName>
</protein>
<organism evidence="6 7">
    <name type="scientific">Saccharomyces kudriavzevii (strain ATCC MYA-4449 / AS 2.2408 / CBS 8840 / NBRC 1802 / NCYC 2889)</name>
    <name type="common">Yeast</name>
    <dbReference type="NCBI Taxonomy" id="226230"/>
    <lineage>
        <taxon>Eukaryota</taxon>
        <taxon>Fungi</taxon>
        <taxon>Dikarya</taxon>
        <taxon>Ascomycota</taxon>
        <taxon>Saccharomycotina</taxon>
        <taxon>Saccharomycetes</taxon>
        <taxon>Saccharomycetales</taxon>
        <taxon>Saccharomycetaceae</taxon>
        <taxon>Saccharomyces</taxon>
    </lineage>
</organism>
<dbReference type="InterPro" id="IPR019775">
    <property type="entry name" value="WD40_repeat_CS"/>
</dbReference>
<dbReference type="PANTHER" id="PTHR12442:SF22">
    <property type="entry name" value="CYTOPLASMIC DYNEIN 1 INTERMEDIATE CHAIN-RELATED"/>
    <property type="match status" value="1"/>
</dbReference>
<dbReference type="GO" id="GO:0005868">
    <property type="term" value="C:cytoplasmic dynein complex"/>
    <property type="evidence" value="ECO:0007669"/>
    <property type="project" value="TreeGrafter"/>
</dbReference>
<dbReference type="InterPro" id="IPR050687">
    <property type="entry name" value="Dynein_IC"/>
</dbReference>
<dbReference type="PANTHER" id="PTHR12442">
    <property type="entry name" value="DYNEIN INTERMEDIATE CHAIN"/>
    <property type="match status" value="1"/>
</dbReference>
<gene>
    <name evidence="6" type="primary">SKDI04G6900</name>
    <name evidence="6" type="ORF">SKDI_04G6900</name>
</gene>
<accession>A0AA35JGH8</accession>
<dbReference type="Gene3D" id="2.130.10.10">
    <property type="entry name" value="YVTN repeat-like/Quinoprotein amine dehydrogenase"/>
    <property type="match status" value="1"/>
</dbReference>
<dbReference type="EMBL" id="OX365899">
    <property type="protein sequence ID" value="CAI4059471.1"/>
    <property type="molecule type" value="Genomic_DNA"/>
</dbReference>
<evidence type="ECO:0000256" key="5">
    <source>
        <dbReference type="PROSITE-ProRule" id="PRU00221"/>
    </source>
</evidence>
<evidence type="ECO:0000256" key="3">
    <source>
        <dbReference type="ARBA" id="ARBA00022574"/>
    </source>
</evidence>
<dbReference type="GeneID" id="80923407"/>
<dbReference type="InterPro" id="IPR001680">
    <property type="entry name" value="WD40_rpt"/>
</dbReference>
<dbReference type="GO" id="GO:0010970">
    <property type="term" value="P:transport along microtubule"/>
    <property type="evidence" value="ECO:0007669"/>
    <property type="project" value="TreeGrafter"/>
</dbReference>
<evidence type="ECO:0008006" key="8">
    <source>
        <dbReference type="Google" id="ProtNLM"/>
    </source>
</evidence>
<evidence type="ECO:0000313" key="6">
    <source>
        <dbReference type="EMBL" id="CAI4059471.1"/>
    </source>
</evidence>
<dbReference type="GO" id="GO:0045504">
    <property type="term" value="F:dynein heavy chain binding"/>
    <property type="evidence" value="ECO:0007669"/>
    <property type="project" value="TreeGrafter"/>
</dbReference>
<dbReference type="PROSITE" id="PS00678">
    <property type="entry name" value="WD_REPEATS_1"/>
    <property type="match status" value="1"/>
</dbReference>
<dbReference type="GO" id="GO:0005737">
    <property type="term" value="C:cytoplasm"/>
    <property type="evidence" value="ECO:0007669"/>
    <property type="project" value="UniProtKB-SubCell"/>
</dbReference>
<keyword evidence="7" id="KW-1185">Reference proteome</keyword>
<dbReference type="PROSITE" id="PS50082">
    <property type="entry name" value="WD_REPEATS_2"/>
    <property type="match status" value="1"/>
</dbReference>
<evidence type="ECO:0000256" key="2">
    <source>
        <dbReference type="ARBA" id="ARBA00022490"/>
    </source>
</evidence>
<sequence length="537" mass="59855">MERLKELEEKRRQLKELRERRKQASLLPGNEAMPNLGSRQLIGVQAAVTMVNVAVQTEMEEDSRVPEPEPAYRRHKEVITYDKSIQTDQIEEDLHRENDSAKASNAVLAAAAAARAEEDNSKDEDAQPRLELAKPVLIEDVAATLNDASFARLEALAPAPGERASASMQQDGDGSMLWAMVSENVQSESDCERIAQEYDRGKGILVVVYVRLPPAGRQYASDEAAWSVVNVVKCESANGRNGQLVDVMEFRGTRIMNATILRRGHHESQVVSILLTTFTGKIILYELQLKQKKQEAKPAVYIVERNMIARHYFQHPIVAVLETSSVHGQEKMLVAASDGSIAELSCLDLAVVRKPQQLRPVPLSQLLSLDDDVSTYIERLKLLAKFEEVGVASVAYTREDPQHIWVGGEDGGIYKVFWDQSGPLYLVLDNNRFQTGETHSARVTGLEFYQDGAQRLVLLLSCSTDWTVRLWDARAGKAIINAPLALGAPILRARWLDDDEEDSRALRCQVWCADGRHVVVGWVFDPETSLYTAAVIS</sequence>
<dbReference type="Proteomes" id="UP001162087">
    <property type="component" value="Chromosome 4"/>
</dbReference>
<evidence type="ECO:0000256" key="4">
    <source>
        <dbReference type="ARBA" id="ARBA00022737"/>
    </source>
</evidence>
<dbReference type="RefSeq" id="XP_056087107.1">
    <property type="nucleotide sequence ID" value="XM_056227268.1"/>
</dbReference>